<dbReference type="NCBIfam" id="NF037997">
    <property type="entry name" value="Na_Pi_symport"/>
    <property type="match status" value="1"/>
</dbReference>
<feature type="transmembrane region" description="Helical" evidence="6">
    <location>
        <begin position="45"/>
        <end position="63"/>
    </location>
</feature>
<feature type="transmembrane region" description="Helical" evidence="6">
    <location>
        <begin position="280"/>
        <end position="302"/>
    </location>
</feature>
<feature type="transmembrane region" description="Helical" evidence="6">
    <location>
        <begin position="253"/>
        <end position="274"/>
    </location>
</feature>
<dbReference type="AlphaFoldDB" id="A0A3Z8ISK9"/>
<dbReference type="PANTHER" id="PTHR10010">
    <property type="entry name" value="SOLUTE CARRIER FAMILY 34 SODIUM PHOSPHATE , MEMBER 2-RELATED"/>
    <property type="match status" value="1"/>
</dbReference>
<feature type="transmembrane region" description="Helical" evidence="6">
    <location>
        <begin position="212"/>
        <end position="241"/>
    </location>
</feature>
<dbReference type="EMBL" id="AACDUL010000004">
    <property type="protein sequence ID" value="EAK1509311.1"/>
    <property type="molecule type" value="Genomic_DNA"/>
</dbReference>
<feature type="transmembrane region" description="Helical" evidence="6">
    <location>
        <begin position="20"/>
        <end position="39"/>
    </location>
</feature>
<evidence type="ECO:0000256" key="6">
    <source>
        <dbReference type="SAM" id="Phobius"/>
    </source>
</evidence>
<dbReference type="Proteomes" id="UP000365807">
    <property type="component" value="Unassembled WGS sequence"/>
</dbReference>
<keyword evidence="4 6" id="KW-1133">Transmembrane helix</keyword>
<keyword evidence="5 6" id="KW-0472">Membrane</keyword>
<reference evidence="8 10" key="2">
    <citation type="submission" date="2018-06" db="EMBL/GenBank/DDBJ databases">
        <authorList>
            <consortium name="NARMS: The National Antimicrobial Resistance Monitoring System"/>
        </authorList>
    </citation>
    <scope>NUCLEOTIDE SEQUENCE [LARGE SCALE GENOMIC DNA]</scope>
    <source>
        <strain evidence="8 10">FSIS11807978</strain>
    </source>
</reference>
<dbReference type="GO" id="GO:0005436">
    <property type="term" value="F:sodium:phosphate symporter activity"/>
    <property type="evidence" value="ECO:0007669"/>
    <property type="project" value="InterPro"/>
</dbReference>
<organism evidence="8 10">
    <name type="scientific">Campylobacter coli</name>
    <dbReference type="NCBI Taxonomy" id="195"/>
    <lineage>
        <taxon>Bacteria</taxon>
        <taxon>Pseudomonadati</taxon>
        <taxon>Campylobacterota</taxon>
        <taxon>Epsilonproteobacteria</taxon>
        <taxon>Campylobacterales</taxon>
        <taxon>Campylobacteraceae</taxon>
        <taxon>Campylobacter</taxon>
    </lineage>
</organism>
<evidence type="ECO:0000256" key="1">
    <source>
        <dbReference type="ARBA" id="ARBA00004651"/>
    </source>
</evidence>
<evidence type="ECO:0000256" key="4">
    <source>
        <dbReference type="ARBA" id="ARBA00022989"/>
    </source>
</evidence>
<name>A0A3Z8ISK9_CAMCO</name>
<accession>A0A3Z8ISK9</accession>
<evidence type="ECO:0000313" key="9">
    <source>
        <dbReference type="Proteomes" id="UP000361993"/>
    </source>
</evidence>
<keyword evidence="2" id="KW-1003">Cell membrane</keyword>
<dbReference type="Pfam" id="PF02690">
    <property type="entry name" value="Na_Pi_cotrans"/>
    <property type="match status" value="1"/>
</dbReference>
<reference evidence="7 9" key="1">
    <citation type="submission" date="2018-05" db="EMBL/GenBank/DDBJ databases">
        <authorList>
            <consortium name="GenomeTrakr network: Whole genome sequencing for foodborne pathogen traceback"/>
        </authorList>
    </citation>
    <scope>NUCLEOTIDE SEQUENCE [LARGE SCALE GENOMIC DNA]</scope>
    <source>
        <strain evidence="7 9">NC_C6016</strain>
    </source>
</reference>
<evidence type="ECO:0000256" key="3">
    <source>
        <dbReference type="ARBA" id="ARBA00022692"/>
    </source>
</evidence>
<comment type="subcellular location">
    <subcellularLocation>
        <location evidence="1">Cell membrane</location>
        <topology evidence="1">Multi-pass membrane protein</topology>
    </subcellularLocation>
</comment>
<comment type="caution">
    <text evidence="8">The sequence shown here is derived from an EMBL/GenBank/DDBJ whole genome shotgun (WGS) entry which is preliminary data.</text>
</comment>
<dbReference type="GO" id="GO:0005886">
    <property type="term" value="C:plasma membrane"/>
    <property type="evidence" value="ECO:0007669"/>
    <property type="project" value="UniProtKB-SubCell"/>
</dbReference>
<proteinExistence type="predicted"/>
<dbReference type="PANTHER" id="PTHR10010:SF46">
    <property type="entry name" value="SODIUM-DEPENDENT PHOSPHATE TRANSPORT PROTEIN 2B"/>
    <property type="match status" value="1"/>
</dbReference>
<evidence type="ECO:0000313" key="10">
    <source>
        <dbReference type="Proteomes" id="UP000365807"/>
    </source>
</evidence>
<dbReference type="InterPro" id="IPR003841">
    <property type="entry name" value="Na/Pi_transpt"/>
</dbReference>
<feature type="transmembrane region" description="Helical" evidence="6">
    <location>
        <begin position="322"/>
        <end position="344"/>
    </location>
</feature>
<evidence type="ECO:0000256" key="5">
    <source>
        <dbReference type="ARBA" id="ARBA00023136"/>
    </source>
</evidence>
<evidence type="ECO:0000313" key="7">
    <source>
        <dbReference type="EMBL" id="EAK1509311.1"/>
    </source>
</evidence>
<sequence>MNLKSLEAKVQERKNFLKYLKMTFWGIFTLVLIFALIRFSELANLLAGVAVLLIGMTNLSLGFKSFSGGLLEKILTHSTNTKLKSILFGAISTLIMQSSTLVSIISLSFLSAGLISLVAGVGIIFGANLGNTASSWLIVWLTRVNISILAIPLLVIGVLFFFQKDNMIKSFGNIFIGIGFFFLGVDYIKNGFNEFQDVIDLSYFDFTGFKGVLIFVGLGALLTGIIQSSTATIAIIVTALLTGQISFENSLAATLGTSVGGVVTAVLASLSTNVEGKKLAFANCIFNFTIAIIIILIFPYFIDFLNGMAKILNIENLALKMALFHTLFNLLGIFIFVLFIPQLVNFLNKIVKAPKDKNKDRPLYLEPSLLKFSDTAIEALRKESEHLYDNAYAIIAHAIGLSRKDIQSNKSFEEILQNKKWFSKNVDLDYLYQTRIKVLFEAIIDFSTKAQIHIDDELKNHRIFTFKIAAKNLTEATKNLKLVQENIKKYSNCGNKDLALEYNKIRSNLGELLRSIQELRSVDDEKVYLIIKNFQKGKEILKEIDGLTLNNVEHLILVRKITTAEGISIINDTSFIAKIAKDLIDAVEIIFAREKVLWDDIN</sequence>
<keyword evidence="3 6" id="KW-0812">Transmembrane</keyword>
<gene>
    <name evidence="8" type="ORF">C6T04_06050</name>
    <name evidence="7" type="ORF">CJD00_03335</name>
</gene>
<dbReference type="Proteomes" id="UP000361993">
    <property type="component" value="Unassembled WGS sequence"/>
</dbReference>
<protein>
    <submittedName>
        <fullName evidence="8">Na/Pi cotransporter family protein</fullName>
    </submittedName>
</protein>
<dbReference type="RefSeq" id="WP_002780866.1">
    <property type="nucleotide sequence ID" value="NZ_AANHVQ020000007.1"/>
</dbReference>
<dbReference type="EMBL" id="AACGFG010000007">
    <property type="protein sequence ID" value="EAK4358471.1"/>
    <property type="molecule type" value="Genomic_DNA"/>
</dbReference>
<feature type="transmembrane region" description="Helical" evidence="6">
    <location>
        <begin position="101"/>
        <end position="125"/>
    </location>
</feature>
<evidence type="ECO:0000313" key="8">
    <source>
        <dbReference type="EMBL" id="EAK4358471.1"/>
    </source>
</evidence>
<feature type="transmembrane region" description="Helical" evidence="6">
    <location>
        <begin position="137"/>
        <end position="162"/>
    </location>
</feature>
<dbReference type="GO" id="GO:0044341">
    <property type="term" value="P:sodium-dependent phosphate transport"/>
    <property type="evidence" value="ECO:0007669"/>
    <property type="project" value="InterPro"/>
</dbReference>
<feature type="transmembrane region" description="Helical" evidence="6">
    <location>
        <begin position="174"/>
        <end position="192"/>
    </location>
</feature>
<evidence type="ECO:0000256" key="2">
    <source>
        <dbReference type="ARBA" id="ARBA00022475"/>
    </source>
</evidence>